<dbReference type="EMBL" id="VYZN01000041">
    <property type="protein sequence ID" value="KAE9531621.1"/>
    <property type="molecule type" value="Genomic_DNA"/>
</dbReference>
<accession>A0A6G0TFK0</accession>
<dbReference type="AlphaFoldDB" id="A0A6G0TFK0"/>
<name>A0A6G0TFK0_APHGL</name>
<comment type="caution">
    <text evidence="1">The sequence shown here is derived from an EMBL/GenBank/DDBJ whole genome shotgun (WGS) entry which is preliminary data.</text>
</comment>
<dbReference type="Proteomes" id="UP000475862">
    <property type="component" value="Unassembled WGS sequence"/>
</dbReference>
<evidence type="ECO:0000313" key="2">
    <source>
        <dbReference type="Proteomes" id="UP000475862"/>
    </source>
</evidence>
<keyword evidence="2" id="KW-1185">Reference proteome</keyword>
<organism evidence="1 2">
    <name type="scientific">Aphis glycines</name>
    <name type="common">Soybean aphid</name>
    <dbReference type="NCBI Taxonomy" id="307491"/>
    <lineage>
        <taxon>Eukaryota</taxon>
        <taxon>Metazoa</taxon>
        <taxon>Ecdysozoa</taxon>
        <taxon>Arthropoda</taxon>
        <taxon>Hexapoda</taxon>
        <taxon>Insecta</taxon>
        <taxon>Pterygota</taxon>
        <taxon>Neoptera</taxon>
        <taxon>Paraneoptera</taxon>
        <taxon>Hemiptera</taxon>
        <taxon>Sternorrhyncha</taxon>
        <taxon>Aphidomorpha</taxon>
        <taxon>Aphidoidea</taxon>
        <taxon>Aphididae</taxon>
        <taxon>Aphidini</taxon>
        <taxon>Aphis</taxon>
        <taxon>Aphis</taxon>
    </lineage>
</organism>
<gene>
    <name evidence="1" type="ORF">AGLY_010827</name>
</gene>
<reference evidence="1 2" key="1">
    <citation type="submission" date="2019-08" db="EMBL/GenBank/DDBJ databases">
        <title>The genome of the soybean aphid Biotype 1, its phylome, world population structure and adaptation to the North American continent.</title>
        <authorList>
            <person name="Giordano R."/>
            <person name="Donthu R.K."/>
            <person name="Hernandez A.G."/>
            <person name="Wright C.L."/>
            <person name="Zimin A.V."/>
        </authorList>
    </citation>
    <scope>NUCLEOTIDE SEQUENCE [LARGE SCALE GENOMIC DNA]</scope>
    <source>
        <tissue evidence="1">Whole aphids</tissue>
    </source>
</reference>
<protein>
    <submittedName>
        <fullName evidence="1">Uncharacterized protein</fullName>
    </submittedName>
</protein>
<proteinExistence type="predicted"/>
<evidence type="ECO:0000313" key="1">
    <source>
        <dbReference type="EMBL" id="KAE9531621.1"/>
    </source>
</evidence>
<sequence>MYVQSLLYMTSCLCINSRTIFKIKNFYNKIVLKLVFIRYFHCVSRKTNKNKLQKLIIIKLPPKKYSRHIIGCITSQFVKYIIPLSHTSTQLIFDFQININHIHVCSNPYTKNNASQIFKYFKSQQKSVLGKSAFNAMVSSTIHDHPPLWIWGSWKLSVPYCHNKSKTLKNYYVLIEIKIHIKFEIYYFLNEYSKLKGGQDRGGSHFSYETFLRLLKFKNKQLKYYPASAKEICFFIKCIKDPLP</sequence>